<comment type="caution">
    <text evidence="2">The sequence shown here is derived from an EMBL/GenBank/DDBJ whole genome shotgun (WGS) entry which is preliminary data.</text>
</comment>
<gene>
    <name evidence="2" type="ORF">MSAN_01971200</name>
</gene>
<dbReference type="OrthoDB" id="2898893at2759"/>
<organism evidence="2 3">
    <name type="scientific">Mycena sanguinolenta</name>
    <dbReference type="NCBI Taxonomy" id="230812"/>
    <lineage>
        <taxon>Eukaryota</taxon>
        <taxon>Fungi</taxon>
        <taxon>Dikarya</taxon>
        <taxon>Basidiomycota</taxon>
        <taxon>Agaricomycotina</taxon>
        <taxon>Agaricomycetes</taxon>
        <taxon>Agaricomycetidae</taxon>
        <taxon>Agaricales</taxon>
        <taxon>Marasmiineae</taxon>
        <taxon>Mycenaceae</taxon>
        <taxon>Mycena</taxon>
    </lineage>
</organism>
<evidence type="ECO:0000313" key="2">
    <source>
        <dbReference type="EMBL" id="KAF7343509.1"/>
    </source>
</evidence>
<keyword evidence="3" id="KW-1185">Reference proteome</keyword>
<name>A0A8H7CMS4_9AGAR</name>
<proteinExistence type="predicted"/>
<feature type="transmembrane region" description="Helical" evidence="1">
    <location>
        <begin position="186"/>
        <end position="214"/>
    </location>
</feature>
<accession>A0A8H7CMS4</accession>
<protein>
    <submittedName>
        <fullName evidence="2">Uncharacterized protein</fullName>
    </submittedName>
</protein>
<reference evidence="2" key="1">
    <citation type="submission" date="2020-05" db="EMBL/GenBank/DDBJ databases">
        <title>Mycena genomes resolve the evolution of fungal bioluminescence.</title>
        <authorList>
            <person name="Tsai I.J."/>
        </authorList>
    </citation>
    <scope>NUCLEOTIDE SEQUENCE</scope>
    <source>
        <strain evidence="2">160909Yilan</strain>
    </source>
</reference>
<dbReference type="AlphaFoldDB" id="A0A8H7CMS4"/>
<keyword evidence="1" id="KW-0472">Membrane</keyword>
<feature type="transmembrane region" description="Helical" evidence="1">
    <location>
        <begin position="28"/>
        <end position="53"/>
    </location>
</feature>
<evidence type="ECO:0000313" key="3">
    <source>
        <dbReference type="Proteomes" id="UP000623467"/>
    </source>
</evidence>
<feature type="transmembrane region" description="Helical" evidence="1">
    <location>
        <begin position="104"/>
        <end position="128"/>
    </location>
</feature>
<feature type="transmembrane region" description="Helical" evidence="1">
    <location>
        <begin position="140"/>
        <end position="166"/>
    </location>
</feature>
<keyword evidence="1" id="KW-0812">Transmembrane</keyword>
<evidence type="ECO:0000256" key="1">
    <source>
        <dbReference type="SAM" id="Phobius"/>
    </source>
</evidence>
<sequence length="330" mass="36213">MVASFEFLAHARRDAAVSSPSPSFSSSLSAWIMAYNILSGFGFISLAAVFLTALLSPNVRRVSTWYGYIIAWMGMCIPPFLVIGHQTPGLEPPPAFAPCALDAALMYASRPFAAFGTLSLISQLYLHVSTGLKRGQVRPEFVFVFLFIPPILYLFMFLWTFILGIANPDFVELEPSGFYCHINIASPAIVGACLVLFAASAILVIEALIVVLLCRNWRAFRSLQRRDCDGNGVSLSIIIRISVFGIMPVIGLVLSFLTYNPALLNSVWPPYNLLLASMPAAAALIFGSQADIVRVWMFWRKPGVDAKTETMKTELTLTTVDSNSSTMYTP</sequence>
<dbReference type="Proteomes" id="UP000623467">
    <property type="component" value="Unassembled WGS sequence"/>
</dbReference>
<keyword evidence="1" id="KW-1133">Transmembrane helix</keyword>
<feature type="transmembrane region" description="Helical" evidence="1">
    <location>
        <begin position="271"/>
        <end position="293"/>
    </location>
</feature>
<dbReference type="EMBL" id="JACAZH010000023">
    <property type="protein sequence ID" value="KAF7343509.1"/>
    <property type="molecule type" value="Genomic_DNA"/>
</dbReference>
<feature type="transmembrane region" description="Helical" evidence="1">
    <location>
        <begin position="235"/>
        <end position="259"/>
    </location>
</feature>
<feature type="transmembrane region" description="Helical" evidence="1">
    <location>
        <begin position="65"/>
        <end position="84"/>
    </location>
</feature>